<name>A0A172RXK6_9ACTN</name>
<dbReference type="PANTHER" id="PTHR44688">
    <property type="entry name" value="DNA-BINDING TRANSCRIPTIONAL ACTIVATOR DEVR_DOSR"/>
    <property type="match status" value="1"/>
</dbReference>
<dbReference type="GO" id="GO:0003677">
    <property type="term" value="F:DNA binding"/>
    <property type="evidence" value="ECO:0007669"/>
    <property type="project" value="UniProtKB-KW"/>
</dbReference>
<evidence type="ECO:0000313" key="7">
    <source>
        <dbReference type="Proteomes" id="UP000182975"/>
    </source>
</evidence>
<dbReference type="InterPro" id="IPR036259">
    <property type="entry name" value="MFS_trans_sf"/>
</dbReference>
<dbReference type="PRINTS" id="PR00038">
    <property type="entry name" value="HTHLUXR"/>
</dbReference>
<evidence type="ECO:0000313" key="6">
    <source>
        <dbReference type="EMBL" id="SEO94327.1"/>
    </source>
</evidence>
<feature type="domain" description="HTH luxR-type" evidence="5">
    <location>
        <begin position="426"/>
        <end position="491"/>
    </location>
</feature>
<feature type="transmembrane region" description="Helical" evidence="4">
    <location>
        <begin position="95"/>
        <end position="116"/>
    </location>
</feature>
<evidence type="ECO:0000256" key="1">
    <source>
        <dbReference type="ARBA" id="ARBA00023015"/>
    </source>
</evidence>
<dbReference type="InterPro" id="IPR016032">
    <property type="entry name" value="Sig_transdc_resp-reg_C-effctor"/>
</dbReference>
<dbReference type="PROSITE" id="PS50043">
    <property type="entry name" value="HTH_LUXR_2"/>
    <property type="match status" value="1"/>
</dbReference>
<dbReference type="PANTHER" id="PTHR44688:SF16">
    <property type="entry name" value="DNA-BINDING TRANSCRIPTIONAL ACTIVATOR DEVR_DOSR"/>
    <property type="match status" value="1"/>
</dbReference>
<feature type="transmembrane region" description="Helical" evidence="4">
    <location>
        <begin position="262"/>
        <end position="278"/>
    </location>
</feature>
<dbReference type="AlphaFoldDB" id="A0A172RXK6"/>
<dbReference type="Proteomes" id="UP000182975">
    <property type="component" value="Unassembled WGS sequence"/>
</dbReference>
<keyword evidence="4" id="KW-0472">Membrane</keyword>
<feature type="transmembrane region" description="Helical" evidence="4">
    <location>
        <begin position="55"/>
        <end position="75"/>
    </location>
</feature>
<dbReference type="RefSeq" id="WP_066661445.1">
    <property type="nucleotide sequence ID" value="NZ_CP011402.1"/>
</dbReference>
<dbReference type="SUPFAM" id="SSF103473">
    <property type="entry name" value="MFS general substrate transporter"/>
    <property type="match status" value="1"/>
</dbReference>
<dbReference type="KEGG" id="ddt:AAY81_03565"/>
<gene>
    <name evidence="6" type="ORF">SAMN02910314_01701</name>
</gene>
<dbReference type="CDD" id="cd06170">
    <property type="entry name" value="LuxR_C_like"/>
    <property type="match status" value="1"/>
</dbReference>
<feature type="transmembrane region" description="Helical" evidence="4">
    <location>
        <begin position="314"/>
        <end position="338"/>
    </location>
</feature>
<dbReference type="Gene3D" id="1.10.10.10">
    <property type="entry name" value="Winged helix-like DNA-binding domain superfamily/Winged helix DNA-binding domain"/>
    <property type="match status" value="1"/>
</dbReference>
<evidence type="ECO:0000256" key="3">
    <source>
        <dbReference type="ARBA" id="ARBA00023163"/>
    </source>
</evidence>
<feature type="transmembrane region" description="Helical" evidence="4">
    <location>
        <begin position="225"/>
        <end position="242"/>
    </location>
</feature>
<feature type="transmembrane region" description="Helical" evidence="4">
    <location>
        <begin position="350"/>
        <end position="370"/>
    </location>
</feature>
<keyword evidence="7" id="KW-1185">Reference proteome</keyword>
<dbReference type="SMART" id="SM00421">
    <property type="entry name" value="HTH_LUXR"/>
    <property type="match status" value="1"/>
</dbReference>
<dbReference type="SUPFAM" id="SSF46894">
    <property type="entry name" value="C-terminal effector domain of the bipartite response regulators"/>
    <property type="match status" value="1"/>
</dbReference>
<evidence type="ECO:0000259" key="5">
    <source>
        <dbReference type="PROSITE" id="PS50043"/>
    </source>
</evidence>
<keyword evidence="4" id="KW-1133">Transmembrane helix</keyword>
<protein>
    <submittedName>
        <fullName evidence="6">Regulatory protein, luxR family</fullName>
    </submittedName>
</protein>
<sequence length="493" mass="54019">MGYATATKETITIRALFGQWKSLGFGLLWSLNIIILFSSKLAAKDLSRFADFFNSALATGIVVTCAGLFAFTEFVRKGKPLDKPITPTDDGNLRLHRTLATISGVMLAACIICIGVQTQFCPSHALRLASGFITGIASALGCYAWLSILATRGWENVRLELLGSYLLGAILFCLSYVIPTIPLVVLMTALALLVAFMGKTLPIERSQASASPKPQTARRLSSRDIRAVVLSMLILSFIYGISGPMFLQSTEPLPFLENPENNQVLTVCLSVGIIFLQAKYRCERANPLMLIHICYLIDVTSAFLLPFAPDWYVSVFNVIVLTIFRISALLLLGLCVATQDARLRRRAMPIMISCVWIGLSLGIGLGHALYLNASDSADTSMSIILTIVYVVFAFTSIYTLAKNGSNAPAPAPEPTPAADKRDSHEIISQRYNLNPREEEIMALLIRGRTAKYIAEDLTLSINTVRSYTKSLYAKMNVHSKQELIDLAEAISNE</sequence>
<keyword evidence="4" id="KW-0812">Transmembrane</keyword>
<organism evidence="6 7">
    <name type="scientific">Denitrobacterium detoxificans</name>
    <dbReference type="NCBI Taxonomy" id="79604"/>
    <lineage>
        <taxon>Bacteria</taxon>
        <taxon>Bacillati</taxon>
        <taxon>Actinomycetota</taxon>
        <taxon>Coriobacteriia</taxon>
        <taxon>Eggerthellales</taxon>
        <taxon>Eggerthellaceae</taxon>
        <taxon>Denitrobacterium</taxon>
    </lineage>
</organism>
<dbReference type="Pfam" id="PF00196">
    <property type="entry name" value="GerE"/>
    <property type="match status" value="1"/>
</dbReference>
<keyword evidence="3" id="KW-0804">Transcription</keyword>
<evidence type="ECO:0000256" key="4">
    <source>
        <dbReference type="SAM" id="Phobius"/>
    </source>
</evidence>
<dbReference type="STRING" id="79604.AAY81_03565"/>
<feature type="transmembrane region" description="Helical" evidence="4">
    <location>
        <begin position="166"/>
        <end position="196"/>
    </location>
</feature>
<accession>A0A172RXK6</accession>
<proteinExistence type="predicted"/>
<feature type="transmembrane region" description="Helical" evidence="4">
    <location>
        <begin position="23"/>
        <end position="43"/>
    </location>
</feature>
<dbReference type="InterPro" id="IPR036388">
    <property type="entry name" value="WH-like_DNA-bd_sf"/>
</dbReference>
<dbReference type="PATRIC" id="fig|79604.3.peg.726"/>
<dbReference type="InterPro" id="IPR000792">
    <property type="entry name" value="Tscrpt_reg_LuxR_C"/>
</dbReference>
<feature type="transmembrane region" description="Helical" evidence="4">
    <location>
        <begin position="290"/>
        <end position="308"/>
    </location>
</feature>
<dbReference type="EMBL" id="FOEC01000012">
    <property type="protein sequence ID" value="SEO94327.1"/>
    <property type="molecule type" value="Genomic_DNA"/>
</dbReference>
<feature type="transmembrane region" description="Helical" evidence="4">
    <location>
        <begin position="128"/>
        <end position="146"/>
    </location>
</feature>
<reference evidence="7" key="1">
    <citation type="submission" date="2016-10" db="EMBL/GenBank/DDBJ databases">
        <authorList>
            <person name="Varghese N."/>
        </authorList>
    </citation>
    <scope>NUCLEOTIDE SEQUENCE [LARGE SCALE GENOMIC DNA]</scope>
    <source>
        <strain evidence="7">DSM 21843</strain>
    </source>
</reference>
<dbReference type="PROSITE" id="PS00622">
    <property type="entry name" value="HTH_LUXR_1"/>
    <property type="match status" value="1"/>
</dbReference>
<keyword evidence="2" id="KW-0238">DNA-binding</keyword>
<keyword evidence="1" id="KW-0805">Transcription regulation</keyword>
<evidence type="ECO:0000256" key="2">
    <source>
        <dbReference type="ARBA" id="ARBA00023125"/>
    </source>
</evidence>
<dbReference type="GO" id="GO:0006355">
    <property type="term" value="P:regulation of DNA-templated transcription"/>
    <property type="evidence" value="ECO:0007669"/>
    <property type="project" value="InterPro"/>
</dbReference>
<feature type="transmembrane region" description="Helical" evidence="4">
    <location>
        <begin position="382"/>
        <end position="401"/>
    </location>
</feature>